<dbReference type="AlphaFoldDB" id="A0A1C4GSX8"/>
<accession>A0A1C4GSX8</accession>
<evidence type="ECO:0000313" key="2">
    <source>
        <dbReference type="EMBL" id="SCC70975.1"/>
    </source>
</evidence>
<dbReference type="EMBL" id="FMBK01000002">
    <property type="protein sequence ID" value="SCC70975.1"/>
    <property type="molecule type" value="Genomic_DNA"/>
</dbReference>
<keyword evidence="1" id="KW-0812">Transmembrane</keyword>
<gene>
    <name evidence="2" type="ORF">GA0116959_10263</name>
</gene>
<dbReference type="Proteomes" id="UP000243661">
    <property type="component" value="Unassembled WGS sequence"/>
</dbReference>
<protein>
    <submittedName>
        <fullName evidence="2">Uncharacterized protein</fullName>
    </submittedName>
</protein>
<evidence type="ECO:0000256" key="1">
    <source>
        <dbReference type="SAM" id="Phobius"/>
    </source>
</evidence>
<organism evidence="2 3">
    <name type="scientific">Acinetobacter albensis</name>
    <dbReference type="NCBI Taxonomy" id="1673609"/>
    <lineage>
        <taxon>Bacteria</taxon>
        <taxon>Pseudomonadati</taxon>
        <taxon>Pseudomonadota</taxon>
        <taxon>Gammaproteobacteria</taxon>
        <taxon>Moraxellales</taxon>
        <taxon>Moraxellaceae</taxon>
        <taxon>Acinetobacter</taxon>
    </lineage>
</organism>
<evidence type="ECO:0000313" key="3">
    <source>
        <dbReference type="Proteomes" id="UP000243661"/>
    </source>
</evidence>
<sequence length="81" mass="9776">MTNKMIKASEKKYSKASIFLFIGIYWFEKADFFIFISLENRLHIIIKFKNIALGQNKAKLLTYEGMRYIFLYTIFMTIEMR</sequence>
<feature type="transmembrane region" description="Helical" evidence="1">
    <location>
        <begin position="18"/>
        <end position="39"/>
    </location>
</feature>
<keyword evidence="1" id="KW-1133">Transmembrane helix</keyword>
<proteinExistence type="predicted"/>
<name>A0A1C4GSX8_9GAMM</name>
<reference evidence="2 3" key="1">
    <citation type="submission" date="2016-08" db="EMBL/GenBank/DDBJ databases">
        <authorList>
            <person name="Seilhamer J.J."/>
        </authorList>
    </citation>
    <scope>NUCLEOTIDE SEQUENCE [LARGE SCALE GENOMIC DNA]</scope>
    <source>
        <strain evidence="2 3">ANC 4874</strain>
    </source>
</reference>
<keyword evidence="1" id="KW-0472">Membrane</keyword>